<feature type="compositionally biased region" description="Low complexity" evidence="1">
    <location>
        <begin position="618"/>
        <end position="633"/>
    </location>
</feature>
<dbReference type="SMART" id="SM00034">
    <property type="entry name" value="CLECT"/>
    <property type="match status" value="1"/>
</dbReference>
<feature type="region of interest" description="Disordered" evidence="1">
    <location>
        <begin position="312"/>
        <end position="332"/>
    </location>
</feature>
<evidence type="ECO:0000313" key="4">
    <source>
        <dbReference type="EMBL" id="CRL04086.1"/>
    </source>
</evidence>
<feature type="compositionally biased region" description="Polar residues" evidence="1">
    <location>
        <begin position="509"/>
        <end position="533"/>
    </location>
</feature>
<feature type="compositionally biased region" description="Polar residues" evidence="1">
    <location>
        <begin position="483"/>
        <end position="502"/>
    </location>
</feature>
<dbReference type="InterPro" id="IPR016187">
    <property type="entry name" value="CTDL_fold"/>
</dbReference>
<evidence type="ECO:0000313" key="5">
    <source>
        <dbReference type="Proteomes" id="UP000183832"/>
    </source>
</evidence>
<evidence type="ECO:0000256" key="1">
    <source>
        <dbReference type="SAM" id="MobiDB-lite"/>
    </source>
</evidence>
<dbReference type="InterPro" id="IPR001304">
    <property type="entry name" value="C-type_lectin-like"/>
</dbReference>
<evidence type="ECO:0000259" key="3">
    <source>
        <dbReference type="PROSITE" id="PS50041"/>
    </source>
</evidence>
<name>A0A1J1IY69_9DIPT</name>
<dbReference type="CDD" id="cd00037">
    <property type="entry name" value="CLECT"/>
    <property type="match status" value="1"/>
</dbReference>
<feature type="region of interest" description="Disordered" evidence="1">
    <location>
        <begin position="618"/>
        <end position="638"/>
    </location>
</feature>
<protein>
    <submittedName>
        <fullName evidence="4">CLUMA_CG017199, isoform A</fullName>
    </submittedName>
</protein>
<proteinExistence type="predicted"/>
<dbReference type="AlphaFoldDB" id="A0A1J1IY69"/>
<evidence type="ECO:0000256" key="2">
    <source>
        <dbReference type="SAM" id="SignalP"/>
    </source>
</evidence>
<sequence length="746" mass="83253">MRSKIPMKLILIGLLSQIDFSQSRAVNISNTWTLPQPGFNVFYRYFRDKISWFEADAVCQFHHANLVTVQNIEQFDAARTFLKDLDISDYVWIGLMRPTNADQFSWTNSKPLPISEGYWAEPWPVAETPLCAVIDPARDNRWHALRCGGPETAAFLCEMEIPDWALHCTANSEITVQYISDSGAVQLSRQCQNFTKEISCQSKMTQMAMYNELKCPEEQTTFTSTERTTVDESTTRIEETHPVVIIKNPQKMLEDVLSDIETNIEIDSNRLDIADVRRELVLMVGDQPIVENPEEDKKVLLKIPEKKEVYQKKSKSVKKETKNKDDGEMMMGDAPAEEAHDETLSTVITSSTTERQRRDTETTISVDLKVTTELASSTELNEGLTAEVTETISTDLSTEAPQVTTVVTEETTTKFIVQGVPLFHSQVVFKDPIPQIDAGNGTLDRKNVSKTEDHFIPPMLLVKARFTVTKSTEGSTEEASTELPTTSIPESSIVDNQSITQTTEEEKNLTTPKPTDSNDISTNEISSQSQLETTPALTSIANEKPINIEKRHDPRMGLLNSAQVTTHVPSTTVPIAFSSTEMLSSTTEEPTTMNTEEFSSTVFYDSSSVSEIIATEMNEMSSESSSTISSPESTAERLVESTTTQKVAEESTPIVLVSVTPIALKASEVSTSIEMNKLTTQMGNDIDGGHEMSHENFDENGSYEHHHPENNLNNEDFEPYKPNRHRSIIKSEHHHGPGFSIGKILG</sequence>
<feature type="signal peptide" evidence="2">
    <location>
        <begin position="1"/>
        <end position="25"/>
    </location>
</feature>
<dbReference type="Proteomes" id="UP000183832">
    <property type="component" value="Unassembled WGS sequence"/>
</dbReference>
<dbReference type="InterPro" id="IPR016186">
    <property type="entry name" value="C-type_lectin-like/link_sf"/>
</dbReference>
<feature type="chain" id="PRO_5013108529" evidence="2">
    <location>
        <begin position="26"/>
        <end position="746"/>
    </location>
</feature>
<reference evidence="4 5" key="1">
    <citation type="submission" date="2015-04" db="EMBL/GenBank/DDBJ databases">
        <authorList>
            <person name="Syromyatnikov M.Y."/>
            <person name="Popov V.N."/>
        </authorList>
    </citation>
    <scope>NUCLEOTIDE SEQUENCE [LARGE SCALE GENOMIC DNA]</scope>
</reference>
<feature type="region of interest" description="Disordered" evidence="1">
    <location>
        <begin position="691"/>
        <end position="721"/>
    </location>
</feature>
<gene>
    <name evidence="4" type="primary">putative AGAP000940-PA</name>
    <name evidence="4" type="ORF">CLUMA_CG017199</name>
</gene>
<keyword evidence="2" id="KW-0732">Signal</keyword>
<dbReference type="Gene3D" id="3.10.100.10">
    <property type="entry name" value="Mannose-Binding Protein A, subunit A"/>
    <property type="match status" value="1"/>
</dbReference>
<feature type="domain" description="C-type lectin" evidence="3">
    <location>
        <begin position="43"/>
        <end position="147"/>
    </location>
</feature>
<feature type="compositionally biased region" description="Basic and acidic residues" evidence="1">
    <location>
        <begin position="691"/>
        <end position="709"/>
    </location>
</feature>
<dbReference type="EMBL" id="CVRI01000061">
    <property type="protein sequence ID" value="CRL04086.1"/>
    <property type="molecule type" value="Genomic_DNA"/>
</dbReference>
<dbReference type="SUPFAM" id="SSF56436">
    <property type="entry name" value="C-type lectin-like"/>
    <property type="match status" value="1"/>
</dbReference>
<dbReference type="Pfam" id="PF00059">
    <property type="entry name" value="Lectin_C"/>
    <property type="match status" value="1"/>
</dbReference>
<accession>A0A1J1IY69</accession>
<dbReference type="STRING" id="568069.A0A1J1IY69"/>
<feature type="compositionally biased region" description="Basic and acidic residues" evidence="1">
    <location>
        <begin position="312"/>
        <end position="327"/>
    </location>
</feature>
<dbReference type="PANTHER" id="PTHR45784">
    <property type="entry name" value="C-TYPE LECTIN DOMAIN FAMILY 20 MEMBER A-RELATED"/>
    <property type="match status" value="1"/>
</dbReference>
<dbReference type="PROSITE" id="PS50041">
    <property type="entry name" value="C_TYPE_LECTIN_2"/>
    <property type="match status" value="1"/>
</dbReference>
<keyword evidence="5" id="KW-1185">Reference proteome</keyword>
<feature type="region of interest" description="Disordered" evidence="1">
    <location>
        <begin position="471"/>
        <end position="533"/>
    </location>
</feature>
<dbReference type="PANTHER" id="PTHR45784:SF5">
    <property type="entry name" value="C-TYPE LECTIN DOMAIN FAMILY 20 MEMBER A-RELATED"/>
    <property type="match status" value="1"/>
</dbReference>
<organism evidence="4 5">
    <name type="scientific">Clunio marinus</name>
    <dbReference type="NCBI Taxonomy" id="568069"/>
    <lineage>
        <taxon>Eukaryota</taxon>
        <taxon>Metazoa</taxon>
        <taxon>Ecdysozoa</taxon>
        <taxon>Arthropoda</taxon>
        <taxon>Hexapoda</taxon>
        <taxon>Insecta</taxon>
        <taxon>Pterygota</taxon>
        <taxon>Neoptera</taxon>
        <taxon>Endopterygota</taxon>
        <taxon>Diptera</taxon>
        <taxon>Nematocera</taxon>
        <taxon>Chironomoidea</taxon>
        <taxon>Chironomidae</taxon>
        <taxon>Clunio</taxon>
    </lineage>
</organism>
<dbReference type="OrthoDB" id="5858677at2759"/>